<evidence type="ECO:0000313" key="4">
    <source>
        <dbReference type="EMBL" id="OAD62272.1"/>
    </source>
</evidence>
<dbReference type="PANTHER" id="PTHR22761:SF96">
    <property type="entry name" value="BCDNA.GH08385"/>
    <property type="match status" value="1"/>
</dbReference>
<reference evidence="3 5" key="1">
    <citation type="submission" date="2015-07" db="EMBL/GenBank/DDBJ databases">
        <title>The genome of Eufriesea mexicana.</title>
        <authorList>
            <person name="Pan H."/>
            <person name="Kapheim K."/>
        </authorList>
    </citation>
    <scope>NUCLEOTIDE SEQUENCE [LARGE SCALE GENOMIC DNA]</scope>
    <source>
        <strain evidence="3">0111107269</strain>
        <tissue evidence="3">Whole body</tissue>
    </source>
</reference>
<dbReference type="EMBL" id="KQ765323">
    <property type="protein sequence ID" value="OAD53989.1"/>
    <property type="molecule type" value="Genomic_DNA"/>
</dbReference>
<keyword evidence="5" id="KW-1185">Reference proteome</keyword>
<dbReference type="PANTHER" id="PTHR22761">
    <property type="entry name" value="CHARGED MULTIVESICULAR BODY PROTEIN"/>
    <property type="match status" value="1"/>
</dbReference>
<name>A0A310S7L8_9HYME</name>
<dbReference type="GO" id="GO:0005771">
    <property type="term" value="C:multivesicular body"/>
    <property type="evidence" value="ECO:0007669"/>
    <property type="project" value="TreeGrafter"/>
</dbReference>
<dbReference type="GO" id="GO:0000815">
    <property type="term" value="C:ESCRT III complex"/>
    <property type="evidence" value="ECO:0007669"/>
    <property type="project" value="TreeGrafter"/>
</dbReference>
<evidence type="ECO:0000256" key="1">
    <source>
        <dbReference type="ARBA" id="ARBA00006190"/>
    </source>
</evidence>
<organism evidence="3 5">
    <name type="scientific">Eufriesea mexicana</name>
    <dbReference type="NCBI Taxonomy" id="516756"/>
    <lineage>
        <taxon>Eukaryota</taxon>
        <taxon>Metazoa</taxon>
        <taxon>Ecdysozoa</taxon>
        <taxon>Arthropoda</taxon>
        <taxon>Hexapoda</taxon>
        <taxon>Insecta</taxon>
        <taxon>Pterygota</taxon>
        <taxon>Neoptera</taxon>
        <taxon>Endopterygota</taxon>
        <taxon>Hymenoptera</taxon>
        <taxon>Apocrita</taxon>
        <taxon>Aculeata</taxon>
        <taxon>Apoidea</taxon>
        <taxon>Anthophila</taxon>
        <taxon>Apidae</taxon>
        <taxon>Eufriesea</taxon>
    </lineage>
</organism>
<protein>
    <submittedName>
        <fullName evidence="3">Charged multivesicular body protein 7</fullName>
    </submittedName>
</protein>
<comment type="similarity">
    <text evidence="1">Belongs to the SNF7 family.</text>
</comment>
<dbReference type="Proteomes" id="UP000250275">
    <property type="component" value="Unassembled WGS sequence"/>
</dbReference>
<dbReference type="AlphaFoldDB" id="A0A310S7L8"/>
<dbReference type="Pfam" id="PF25880">
    <property type="entry name" value="WHD_CHMP7_1st"/>
    <property type="match status" value="1"/>
</dbReference>
<gene>
    <name evidence="4" type="ORF">WN48_06926</name>
    <name evidence="3" type="ORF">WN48_08503</name>
</gene>
<dbReference type="GO" id="GO:0006900">
    <property type="term" value="P:vesicle budding from membrane"/>
    <property type="evidence" value="ECO:0007669"/>
    <property type="project" value="TreeGrafter"/>
</dbReference>
<proteinExistence type="inferred from homology"/>
<sequence>MTGKTKNMDNNLPLPPDKMPKCWNEEERISALFSPFRSKSANSQDWVSKYKFWQNLIYEWLKHTKRSSFSIVDLNNVFKRKGCSPLCLVTVVEELLRKNEIIPEIQFLKEPCETWAAWSIDIFVKKPLTWSFSKVKNYVINNEINKDTKYIHLQIVKELGDTLVSILERKKESILVPFSELVKCCKFEIDENISDNTVMLILIWLRREKRVIFRNCKNESELLIKIAIHPSDSVTEIEEGLYKLMKQENELIKEMELMEEEKINIINETKSYLAKGLRQVAKTYLRKKKELENNIEKRAQTLDNIQTLITSIQNTCTNTTILSAYKTGSDVLKKLNESNLSESNVKDIMDDLSEALEEQKELQSMMSESFVNDDSNIDLEQELAELMNDKNVFPSIPNTELNSNIEELQSNLENLHIKEAAVLNISPELPKKVHNKKILKQSERA</sequence>
<evidence type="ECO:0000313" key="3">
    <source>
        <dbReference type="EMBL" id="OAD53989.1"/>
    </source>
</evidence>
<accession>A0A310S7L8</accession>
<evidence type="ECO:0000256" key="2">
    <source>
        <dbReference type="SAM" id="Coils"/>
    </source>
</evidence>
<dbReference type="EMBL" id="KQ759877">
    <property type="protein sequence ID" value="OAD62272.1"/>
    <property type="molecule type" value="Genomic_DNA"/>
</dbReference>
<feature type="coiled-coil region" evidence="2">
    <location>
        <begin position="241"/>
        <end position="308"/>
    </location>
</feature>
<dbReference type="Gene3D" id="6.10.140.1230">
    <property type="match status" value="1"/>
</dbReference>
<keyword evidence="2" id="KW-0175">Coiled coil</keyword>
<dbReference type="InterPro" id="IPR005024">
    <property type="entry name" value="Snf7_fam"/>
</dbReference>
<dbReference type="GO" id="GO:0032511">
    <property type="term" value="P:late endosome to vacuole transport via multivesicular body sorting pathway"/>
    <property type="evidence" value="ECO:0007669"/>
    <property type="project" value="TreeGrafter"/>
</dbReference>
<dbReference type="Pfam" id="PF03357">
    <property type="entry name" value="Snf7"/>
    <property type="match status" value="1"/>
</dbReference>
<dbReference type="GO" id="GO:0009898">
    <property type="term" value="C:cytoplasmic side of plasma membrane"/>
    <property type="evidence" value="ECO:0007669"/>
    <property type="project" value="TreeGrafter"/>
</dbReference>
<dbReference type="OrthoDB" id="10250120at2759"/>
<evidence type="ECO:0000313" key="5">
    <source>
        <dbReference type="Proteomes" id="UP000250275"/>
    </source>
</evidence>